<evidence type="ECO:0000313" key="2">
    <source>
        <dbReference type="Proteomes" id="UP000271624"/>
    </source>
</evidence>
<comment type="caution">
    <text evidence="1">The sequence shown here is derived from an EMBL/GenBank/DDBJ whole genome shotgun (WGS) entry which is preliminary data.</text>
</comment>
<sequence length="184" mass="21643">MVQLEVELKRGIDDTSVQAYLVDLKLKHAEDFENLWKNILIEFEQEDKFWDWKFKLRYAANNSNIEAYAIECENETQGLMQIETQLHGSQIERGQRLVYIDGLFSAPLNRIEIQNPPRFRNVGTILLEFARIRSVYFGYKGRVGLHSLPEAVGFYNKQNMYNLGEDEDYENLVYFEHGILRNAL</sequence>
<evidence type="ECO:0000313" key="1">
    <source>
        <dbReference type="EMBL" id="RUT03961.1"/>
    </source>
</evidence>
<proteinExistence type="predicted"/>
<dbReference type="AlphaFoldDB" id="A0A3S1D5P4"/>
<dbReference type="EMBL" id="RSCL01000012">
    <property type="protein sequence ID" value="RUT03961.1"/>
    <property type="molecule type" value="Genomic_DNA"/>
</dbReference>
<protein>
    <recommendedName>
        <fullName evidence="3">N-acetyltransferase domain-containing protein</fullName>
    </recommendedName>
</protein>
<accession>A0A3S1D5P4</accession>
<dbReference type="Proteomes" id="UP000271624">
    <property type="component" value="Unassembled WGS sequence"/>
</dbReference>
<organism evidence="1 2">
    <name type="scientific">Dulcicalothrix desertica PCC 7102</name>
    <dbReference type="NCBI Taxonomy" id="232991"/>
    <lineage>
        <taxon>Bacteria</taxon>
        <taxon>Bacillati</taxon>
        <taxon>Cyanobacteriota</taxon>
        <taxon>Cyanophyceae</taxon>
        <taxon>Nostocales</taxon>
        <taxon>Calotrichaceae</taxon>
        <taxon>Dulcicalothrix</taxon>
    </lineage>
</organism>
<gene>
    <name evidence="1" type="ORF">DSM106972_048750</name>
</gene>
<reference evidence="1" key="1">
    <citation type="submission" date="2018-12" db="EMBL/GenBank/DDBJ databases">
        <authorList>
            <person name="Will S."/>
            <person name="Neumann-Schaal M."/>
            <person name="Henke P."/>
        </authorList>
    </citation>
    <scope>NUCLEOTIDE SEQUENCE</scope>
    <source>
        <strain evidence="1">PCC 7102</strain>
    </source>
</reference>
<evidence type="ECO:0008006" key="3">
    <source>
        <dbReference type="Google" id="ProtNLM"/>
    </source>
</evidence>
<reference evidence="1" key="2">
    <citation type="journal article" date="2019" name="Genome Biol. Evol.">
        <title>Day and night: Metabolic profiles and evolutionary relationships of six axenic non-marine cyanobacteria.</title>
        <authorList>
            <person name="Will S.E."/>
            <person name="Henke P."/>
            <person name="Boedeker C."/>
            <person name="Huang S."/>
            <person name="Brinkmann H."/>
            <person name="Rohde M."/>
            <person name="Jarek M."/>
            <person name="Friedl T."/>
            <person name="Seufert S."/>
            <person name="Schumacher M."/>
            <person name="Overmann J."/>
            <person name="Neumann-Schaal M."/>
            <person name="Petersen J."/>
        </authorList>
    </citation>
    <scope>NUCLEOTIDE SEQUENCE [LARGE SCALE GENOMIC DNA]</scope>
    <source>
        <strain evidence="1">PCC 7102</strain>
    </source>
</reference>
<name>A0A3S1D5P4_9CYAN</name>
<keyword evidence="2" id="KW-1185">Reference proteome</keyword>